<protein>
    <recommendedName>
        <fullName evidence="5">VPS9 domain-containing protein</fullName>
    </recommendedName>
</protein>
<dbReference type="SMART" id="SM00167">
    <property type="entry name" value="VPS9"/>
    <property type="match status" value="1"/>
</dbReference>
<dbReference type="InterPro" id="IPR045046">
    <property type="entry name" value="Vps9-like"/>
</dbReference>
<proteinExistence type="predicted"/>
<dbReference type="GO" id="GO:0016192">
    <property type="term" value="P:vesicle-mediated transport"/>
    <property type="evidence" value="ECO:0007669"/>
    <property type="project" value="InterPro"/>
</dbReference>
<dbReference type="Proteomes" id="UP000029965">
    <property type="component" value="Chromosome 28"/>
</dbReference>
<dbReference type="jPOST" id="A0A0D9S0A7"/>
<dbReference type="eggNOG" id="KOG3173">
    <property type="taxonomic scope" value="Eukaryota"/>
</dbReference>
<dbReference type="PANTHER" id="PTHR23101">
    <property type="entry name" value="RAB GDP/GTP EXCHANGE FACTOR"/>
    <property type="match status" value="1"/>
</dbReference>
<dbReference type="eggNOG" id="KOG2319">
    <property type="taxonomic scope" value="Eukaryota"/>
</dbReference>
<dbReference type="GO" id="GO:0008270">
    <property type="term" value="F:zinc ion binding"/>
    <property type="evidence" value="ECO:0007669"/>
    <property type="project" value="UniProtKB-KW"/>
</dbReference>
<dbReference type="PROSITE" id="PS51205">
    <property type="entry name" value="VPS9"/>
    <property type="match status" value="1"/>
</dbReference>
<dbReference type="InterPro" id="IPR037191">
    <property type="entry name" value="VPS9_dom_sf"/>
</dbReference>
<dbReference type="GeneTree" id="ENSGT00940000154540"/>
<dbReference type="GO" id="GO:0005085">
    <property type="term" value="F:guanyl-nucleotide exchange factor activity"/>
    <property type="evidence" value="ECO:0007669"/>
    <property type="project" value="InterPro"/>
</dbReference>
<dbReference type="GO" id="GO:0005829">
    <property type="term" value="C:cytosol"/>
    <property type="evidence" value="ECO:0007669"/>
    <property type="project" value="TreeGrafter"/>
</dbReference>
<feature type="compositionally biased region" description="Low complexity" evidence="4">
    <location>
        <begin position="84"/>
        <end position="99"/>
    </location>
</feature>
<accession>A0A0D9S0A7</accession>
<dbReference type="EMBL" id="AQIB01140005">
    <property type="status" value="NOT_ANNOTATED_CDS"/>
    <property type="molecule type" value="Genomic_DNA"/>
</dbReference>
<evidence type="ECO:0000256" key="3">
    <source>
        <dbReference type="ARBA" id="ARBA00022833"/>
    </source>
</evidence>
<reference evidence="6" key="3">
    <citation type="submission" date="2025-09" db="UniProtKB">
        <authorList>
            <consortium name="Ensembl"/>
        </authorList>
    </citation>
    <scope>IDENTIFICATION</scope>
</reference>
<evidence type="ECO:0000256" key="4">
    <source>
        <dbReference type="SAM" id="MobiDB-lite"/>
    </source>
</evidence>
<dbReference type="Gene3D" id="1.20.1050.80">
    <property type="entry name" value="VPS9 domain"/>
    <property type="match status" value="1"/>
</dbReference>
<dbReference type="SUPFAM" id="SSF57716">
    <property type="entry name" value="Glucocorticoid receptor-like (DNA-binding domain)"/>
    <property type="match status" value="1"/>
</dbReference>
<dbReference type="GO" id="GO:0031267">
    <property type="term" value="F:small GTPase binding"/>
    <property type="evidence" value="ECO:0007669"/>
    <property type="project" value="TreeGrafter"/>
</dbReference>
<dbReference type="AlphaFoldDB" id="A0A0D9S0A7"/>
<dbReference type="GO" id="GO:0003677">
    <property type="term" value="F:DNA binding"/>
    <property type="evidence" value="ECO:0007669"/>
    <property type="project" value="InterPro"/>
</dbReference>
<dbReference type="InterPro" id="IPR002653">
    <property type="entry name" value="Znf_A20"/>
</dbReference>
<dbReference type="EMBL" id="AQIB01140004">
    <property type="status" value="NOT_ANNOTATED_CDS"/>
    <property type="molecule type" value="Genomic_DNA"/>
</dbReference>
<evidence type="ECO:0000313" key="6">
    <source>
        <dbReference type="Ensembl" id="ENSCSAP00000014296.1"/>
    </source>
</evidence>
<dbReference type="SUPFAM" id="SSF109993">
    <property type="entry name" value="VPS9 domain"/>
    <property type="match status" value="1"/>
</dbReference>
<dbReference type="Pfam" id="PF01754">
    <property type="entry name" value="zf-A20"/>
    <property type="match status" value="1"/>
</dbReference>
<reference evidence="6 7" key="1">
    <citation type="submission" date="2014-03" db="EMBL/GenBank/DDBJ databases">
        <authorList>
            <person name="Warren W."/>
            <person name="Wilson R.K."/>
        </authorList>
    </citation>
    <scope>NUCLEOTIDE SEQUENCE</scope>
</reference>
<dbReference type="Gene3D" id="1.20.5.4770">
    <property type="match status" value="1"/>
</dbReference>
<dbReference type="OMA" id="DSKHVPR"/>
<dbReference type="EMBL" id="AQIB01140003">
    <property type="status" value="NOT_ANNOTATED_CDS"/>
    <property type="molecule type" value="Genomic_DNA"/>
</dbReference>
<keyword evidence="2" id="KW-0863">Zinc-finger</keyword>
<reference evidence="6" key="2">
    <citation type="submission" date="2025-08" db="UniProtKB">
        <authorList>
            <consortium name="Ensembl"/>
        </authorList>
    </citation>
    <scope>IDENTIFICATION</scope>
</reference>
<dbReference type="PANTHER" id="PTHR23101:SF126">
    <property type="entry name" value="RAB5 GDP_GTP EXCHANGE FACTOR"/>
    <property type="match status" value="1"/>
</dbReference>
<keyword evidence="1" id="KW-0479">Metal-binding</keyword>
<dbReference type="Pfam" id="PF02204">
    <property type="entry name" value="VPS9"/>
    <property type="match status" value="1"/>
</dbReference>
<evidence type="ECO:0000259" key="5">
    <source>
        <dbReference type="PROSITE" id="PS51205"/>
    </source>
</evidence>
<feature type="region of interest" description="Disordered" evidence="4">
    <location>
        <begin position="81"/>
        <end position="100"/>
    </location>
</feature>
<evidence type="ECO:0000313" key="7">
    <source>
        <dbReference type="Proteomes" id="UP000029965"/>
    </source>
</evidence>
<keyword evidence="3" id="KW-0862">Zinc</keyword>
<dbReference type="SMART" id="SM00259">
    <property type="entry name" value="ZnF_A20"/>
    <property type="match status" value="1"/>
</dbReference>
<dbReference type="InterPro" id="IPR003123">
    <property type="entry name" value="VPS9"/>
</dbReference>
<feature type="region of interest" description="Disordered" evidence="4">
    <location>
        <begin position="482"/>
        <end position="512"/>
    </location>
</feature>
<dbReference type="Ensembl" id="ENSCSAT00000016379.1">
    <property type="protein sequence ID" value="ENSCSAP00000014296.1"/>
    <property type="gene ID" value="ENSCSAG00000018282.1"/>
</dbReference>
<dbReference type="GO" id="GO:0030139">
    <property type="term" value="C:endocytic vesicle"/>
    <property type="evidence" value="ECO:0007669"/>
    <property type="project" value="TreeGrafter"/>
</dbReference>
<evidence type="ECO:0000256" key="2">
    <source>
        <dbReference type="ARBA" id="ARBA00022771"/>
    </source>
</evidence>
<organism evidence="6 7">
    <name type="scientific">Chlorocebus sabaeus</name>
    <name type="common">Green monkey</name>
    <name type="synonym">Simia sabaea</name>
    <dbReference type="NCBI Taxonomy" id="60711"/>
    <lineage>
        <taxon>Eukaryota</taxon>
        <taxon>Metazoa</taxon>
        <taxon>Chordata</taxon>
        <taxon>Craniata</taxon>
        <taxon>Vertebrata</taxon>
        <taxon>Euteleostomi</taxon>
        <taxon>Mammalia</taxon>
        <taxon>Eutheria</taxon>
        <taxon>Euarchontoglires</taxon>
        <taxon>Primates</taxon>
        <taxon>Haplorrhini</taxon>
        <taxon>Catarrhini</taxon>
        <taxon>Cercopithecidae</taxon>
        <taxon>Cercopithecinae</taxon>
        <taxon>Chlorocebus</taxon>
    </lineage>
</organism>
<dbReference type="Bgee" id="ENSCSAG00000018282">
    <property type="expression patterns" value="Expressed in fibroblast and 7 other cell types or tissues"/>
</dbReference>
<name>A0A0D9S0A7_CHLSB</name>
<evidence type="ECO:0000256" key="1">
    <source>
        <dbReference type="ARBA" id="ARBA00022723"/>
    </source>
</evidence>
<keyword evidence="7" id="KW-1185">Reference proteome</keyword>
<sequence length="512" mass="58794">PVFPSYHHFVVCSLVSRKKMSPKSKRGGIHMDLCKKGCGYYGNRAWQGFCSKYWREEYHKTRPKEMQEDWELAERLQREEEEAFASSQSSQGAQSLTFSKFEEKKTNEKTRKVTTVKKFFSASSRVGSKKGISRDKCPPVPYNDSTVLKRTELVSRELLEFFFFFLEDQGKPVHAELREFLVGTHHMRPAGVTERDSISKKVFHTMHLTFQPNQRAKHEKIEKTLNYVTVFILVMIVKKLRCTTVKEGKQLKCTVVEKSRISQAGTPRLEAIPTPSICPCVSDSHLVLVPWLSFVDIIEMDSKHVPRDKLACITKCSKHIFNAIKITKNEPASADDFLPTLIYIVLKGNPPRLQSNIQYITRFCNPSRLMTGEDGYYFTNLCCAVAFIEKLDAQSLNLSQEDFDRYMSGQTSPRKQEAESWSPDACLGVKQMYKNLDLLSQLNERQERIMNEAKKLEDLIDWTDGITREVQDIVEKYPLEIKPPNQPLGALDSENIENDKLPPPLQPQVYAG</sequence>
<dbReference type="STRING" id="60711.ENSCSAP00000014296"/>
<feature type="domain" description="VPS9" evidence="5">
    <location>
        <begin position="245"/>
        <end position="397"/>
    </location>
</feature>